<dbReference type="SUPFAM" id="SSF56784">
    <property type="entry name" value="HAD-like"/>
    <property type="match status" value="1"/>
</dbReference>
<dbReference type="InterPro" id="IPR051600">
    <property type="entry name" value="Beta-PGM-like"/>
</dbReference>
<evidence type="ECO:0000313" key="4">
    <source>
        <dbReference type="EMBL" id="KOO23024.1"/>
    </source>
</evidence>
<evidence type="ECO:0000256" key="3">
    <source>
        <dbReference type="ARBA" id="ARBA00022842"/>
    </source>
</evidence>
<evidence type="ECO:0000256" key="2">
    <source>
        <dbReference type="ARBA" id="ARBA00022723"/>
    </source>
</evidence>
<accession>A0A0M0J8X1</accession>
<dbReference type="GO" id="GO:0046872">
    <property type="term" value="F:metal ion binding"/>
    <property type="evidence" value="ECO:0007669"/>
    <property type="project" value="UniProtKB-KW"/>
</dbReference>
<dbReference type="OrthoDB" id="40579at2759"/>
<reference evidence="5" key="1">
    <citation type="journal article" date="2015" name="PLoS Genet.">
        <title>Genome Sequence and Transcriptome Analyses of Chrysochromulina tobin: Metabolic Tools for Enhanced Algal Fitness in the Prominent Order Prymnesiales (Haptophyceae).</title>
        <authorList>
            <person name="Hovde B.T."/>
            <person name="Deodato C.R."/>
            <person name="Hunsperger H.M."/>
            <person name="Ryken S.A."/>
            <person name="Yost W."/>
            <person name="Jha R.K."/>
            <person name="Patterson J."/>
            <person name="Monnat R.J. Jr."/>
            <person name="Barlow S.B."/>
            <person name="Starkenburg S.R."/>
            <person name="Cattolico R.A."/>
        </authorList>
    </citation>
    <scope>NUCLEOTIDE SEQUENCE</scope>
    <source>
        <strain evidence="5">CCMP291</strain>
    </source>
</reference>
<dbReference type="Proteomes" id="UP000037460">
    <property type="component" value="Unassembled WGS sequence"/>
</dbReference>
<name>A0A0M0J8X1_9EUKA</name>
<dbReference type="EMBL" id="JWZX01003227">
    <property type="protein sequence ID" value="KOO23024.1"/>
    <property type="molecule type" value="Genomic_DNA"/>
</dbReference>
<keyword evidence="2" id="KW-0479">Metal-binding</keyword>
<dbReference type="Gene3D" id="3.40.50.1000">
    <property type="entry name" value="HAD superfamily/HAD-like"/>
    <property type="match status" value="1"/>
</dbReference>
<evidence type="ECO:0000256" key="1">
    <source>
        <dbReference type="ARBA" id="ARBA00001946"/>
    </source>
</evidence>
<sequence>MAADLIIWDCDGCLVDSEALLKTAEVEALHAAGFLQVTRDDCNRLFSGYSPEAGAKNFLNEFGKPVPDNFFKDQIEGSIELFRNRLTQLNAKTVLALHAAGRKQVVASGSPRDRVLVCLEVAGIDHVFAGKDQVFTREDVPGRGKPQPDIFLMAAAAAGVDPSQCVVVEDSTSGVMAAQAAKMEVVGFLGGGHAQAEWYREKLASYKIPLTYTDSELLKYLS</sequence>
<dbReference type="Pfam" id="PF00702">
    <property type="entry name" value="Hydrolase"/>
    <property type="match status" value="1"/>
</dbReference>
<dbReference type="InterPro" id="IPR036412">
    <property type="entry name" value="HAD-like_sf"/>
</dbReference>
<protein>
    <submittedName>
        <fullName evidence="4">Had-superfamily subfamily variant 3</fullName>
    </submittedName>
</protein>
<dbReference type="NCBIfam" id="TIGR01509">
    <property type="entry name" value="HAD-SF-IA-v3"/>
    <property type="match status" value="1"/>
</dbReference>
<dbReference type="AlphaFoldDB" id="A0A0M0J8X1"/>
<dbReference type="SFLD" id="SFLDG01129">
    <property type="entry name" value="C1.5:_HAD__Beta-PGM__Phosphata"/>
    <property type="match status" value="1"/>
</dbReference>
<keyword evidence="3" id="KW-0460">Magnesium</keyword>
<dbReference type="InterPro" id="IPR023214">
    <property type="entry name" value="HAD_sf"/>
</dbReference>
<dbReference type="GO" id="GO:0003824">
    <property type="term" value="F:catalytic activity"/>
    <property type="evidence" value="ECO:0007669"/>
    <property type="project" value="UniProtKB-ARBA"/>
</dbReference>
<evidence type="ECO:0000313" key="5">
    <source>
        <dbReference type="Proteomes" id="UP000037460"/>
    </source>
</evidence>
<comment type="cofactor">
    <cofactor evidence="1">
        <name>Mg(2+)</name>
        <dbReference type="ChEBI" id="CHEBI:18420"/>
    </cofactor>
</comment>
<proteinExistence type="predicted"/>
<comment type="caution">
    <text evidence="4">The sequence shown here is derived from an EMBL/GenBank/DDBJ whole genome shotgun (WGS) entry which is preliminary data.</text>
</comment>
<dbReference type="Gene3D" id="1.10.150.240">
    <property type="entry name" value="Putative phosphatase, domain 2"/>
    <property type="match status" value="1"/>
</dbReference>
<dbReference type="SFLD" id="SFLDS00003">
    <property type="entry name" value="Haloacid_Dehalogenase"/>
    <property type="match status" value="1"/>
</dbReference>
<organism evidence="4 5">
    <name type="scientific">Chrysochromulina tobinii</name>
    <dbReference type="NCBI Taxonomy" id="1460289"/>
    <lineage>
        <taxon>Eukaryota</taxon>
        <taxon>Haptista</taxon>
        <taxon>Haptophyta</taxon>
        <taxon>Prymnesiophyceae</taxon>
        <taxon>Prymnesiales</taxon>
        <taxon>Chrysochromulinaceae</taxon>
        <taxon>Chrysochromulina</taxon>
    </lineage>
</organism>
<dbReference type="InterPro" id="IPR006439">
    <property type="entry name" value="HAD-SF_hydro_IA"/>
</dbReference>
<dbReference type="InterPro" id="IPR023198">
    <property type="entry name" value="PGP-like_dom2"/>
</dbReference>
<keyword evidence="5" id="KW-1185">Reference proteome</keyword>
<gene>
    <name evidence="4" type="ORF">Ctob_001046</name>
</gene>
<dbReference type="PANTHER" id="PTHR46193">
    <property type="entry name" value="6-PHOSPHOGLUCONATE PHOSPHATASE"/>
    <property type="match status" value="1"/>
</dbReference>
<dbReference type="PANTHER" id="PTHR46193:SF10">
    <property type="entry name" value="6-PHOSPHOGLUCONATE PHOSPHATASE"/>
    <property type="match status" value="1"/>
</dbReference>